<reference evidence="2" key="2">
    <citation type="submission" date="2025-08" db="UniProtKB">
        <authorList>
            <consortium name="Ensembl"/>
        </authorList>
    </citation>
    <scope>IDENTIFICATION</scope>
</reference>
<reference evidence="2" key="3">
    <citation type="submission" date="2025-09" db="UniProtKB">
        <authorList>
            <consortium name="Ensembl"/>
        </authorList>
    </citation>
    <scope>IDENTIFICATION</scope>
</reference>
<proteinExistence type="predicted"/>
<feature type="region of interest" description="Disordered" evidence="1">
    <location>
        <begin position="99"/>
        <end position="118"/>
    </location>
</feature>
<sequence>MTRRPQFDYNVPRLDNVIEADEFSKDFSENITESTRATYPPSANRRLVLPPLQVSRSLKPNENYYRKISVEHYKHGGGKTLSPIHQRMAVLADITGHHETDKHNNIKPQPSIGSPRQMSPSLRPIGFPITSIKQYSNDYKPSGESGADKYEWNYSKTVGPVKMSKHLNDSQKFWKPRESLKAQKSSRRVVLPKIG</sequence>
<accession>H2YFJ1</accession>
<dbReference type="Ensembl" id="ENSCSAVT00000004151.1">
    <property type="protein sequence ID" value="ENSCSAVP00000004089.1"/>
    <property type="gene ID" value="ENSCSAVG00000002411.1"/>
</dbReference>
<reference evidence="3" key="1">
    <citation type="submission" date="2003-08" db="EMBL/GenBank/DDBJ databases">
        <authorList>
            <person name="Birren B."/>
            <person name="Nusbaum C."/>
            <person name="Abebe A."/>
            <person name="Abouelleil A."/>
            <person name="Adekoya E."/>
            <person name="Ait-zahra M."/>
            <person name="Allen N."/>
            <person name="Allen T."/>
            <person name="An P."/>
            <person name="Anderson M."/>
            <person name="Anderson S."/>
            <person name="Arachchi H."/>
            <person name="Armbruster J."/>
            <person name="Bachantsang P."/>
            <person name="Baldwin J."/>
            <person name="Barry A."/>
            <person name="Bayul T."/>
            <person name="Blitshsteyn B."/>
            <person name="Bloom T."/>
            <person name="Blye J."/>
            <person name="Boguslavskiy L."/>
            <person name="Borowsky M."/>
            <person name="Boukhgalter B."/>
            <person name="Brunache A."/>
            <person name="Butler J."/>
            <person name="Calixte N."/>
            <person name="Calvo S."/>
            <person name="Camarata J."/>
            <person name="Campo K."/>
            <person name="Chang J."/>
            <person name="Cheshatsang Y."/>
            <person name="Citroen M."/>
            <person name="Collymore A."/>
            <person name="Considine T."/>
            <person name="Cook A."/>
            <person name="Cooke P."/>
            <person name="Corum B."/>
            <person name="Cuomo C."/>
            <person name="David R."/>
            <person name="Dawoe T."/>
            <person name="Degray S."/>
            <person name="Dodge S."/>
            <person name="Dooley K."/>
            <person name="Dorje P."/>
            <person name="Dorjee K."/>
            <person name="Dorris L."/>
            <person name="Duffey N."/>
            <person name="Dupes A."/>
            <person name="Elkins T."/>
            <person name="Engels R."/>
            <person name="Erickson J."/>
            <person name="Farina A."/>
            <person name="Faro S."/>
            <person name="Ferreira P."/>
            <person name="Fischer H."/>
            <person name="Fitzgerald M."/>
            <person name="Foley K."/>
            <person name="Gage D."/>
            <person name="Galagan J."/>
            <person name="Gearin G."/>
            <person name="Gnerre S."/>
            <person name="Gnirke A."/>
            <person name="Goyette A."/>
            <person name="Graham J."/>
            <person name="Grandbois E."/>
            <person name="Gyaltsen K."/>
            <person name="Hafez N."/>
            <person name="Hagopian D."/>
            <person name="Hagos B."/>
            <person name="Hall J."/>
            <person name="Hatcher B."/>
            <person name="Heller A."/>
            <person name="Higgins H."/>
            <person name="Honan T."/>
            <person name="Horn A."/>
            <person name="Houde N."/>
            <person name="Hughes L."/>
            <person name="Hulme W."/>
            <person name="Husby E."/>
            <person name="Iliev I."/>
            <person name="Jaffe D."/>
            <person name="Jones C."/>
            <person name="Kamal M."/>
            <person name="Kamat A."/>
            <person name="Kamvysselis M."/>
            <person name="Karlsson E."/>
            <person name="Kells C."/>
            <person name="Kieu A."/>
            <person name="Kisner P."/>
            <person name="Kodira C."/>
            <person name="Kulbokas E."/>
            <person name="Labutti K."/>
            <person name="Lama D."/>
            <person name="Landers T."/>
            <person name="Leger J."/>
            <person name="Levine S."/>
            <person name="Lewis D."/>
            <person name="Lewis T."/>
            <person name="Lindblad-toh K."/>
            <person name="Liu X."/>
            <person name="Lokyitsang T."/>
            <person name="Lokyitsang Y."/>
            <person name="Lucien O."/>
            <person name="Lui A."/>
            <person name="Ma L.J."/>
            <person name="Mabbitt R."/>
            <person name="Macdonald J."/>
            <person name="Maclean C."/>
            <person name="Major J."/>
            <person name="Manning J."/>
            <person name="Marabella R."/>
            <person name="Maru K."/>
            <person name="Matthews C."/>
            <person name="Mauceli E."/>
            <person name="Mccarthy M."/>
            <person name="Mcdonough S."/>
            <person name="Mcghee T."/>
            <person name="Meldrim J."/>
            <person name="Meneus L."/>
            <person name="Mesirov J."/>
            <person name="Mihalev A."/>
            <person name="Mihova T."/>
            <person name="Mikkelsen T."/>
            <person name="Mlenga V."/>
            <person name="Moru K."/>
            <person name="Mozes J."/>
            <person name="Mulrain L."/>
            <person name="Munson G."/>
            <person name="Naylor J."/>
            <person name="Newes C."/>
            <person name="Nguyen C."/>
            <person name="Nguyen N."/>
            <person name="Nguyen T."/>
            <person name="Nicol R."/>
            <person name="Nielsen C."/>
            <person name="Nizzari M."/>
            <person name="Norbu C."/>
            <person name="Norbu N."/>
            <person name="O'donnell P."/>
            <person name="Okoawo O."/>
            <person name="O'leary S."/>
            <person name="Omotosho B."/>
            <person name="O'neill K."/>
            <person name="Osman S."/>
            <person name="Parker S."/>
            <person name="Perrin D."/>
            <person name="Phunkhang P."/>
            <person name="Piqani B."/>
            <person name="Purcell S."/>
            <person name="Rachupka T."/>
            <person name="Ramasamy U."/>
            <person name="Rameau R."/>
            <person name="Ray V."/>
            <person name="Raymond C."/>
            <person name="Retta R."/>
            <person name="Richardson S."/>
            <person name="Rise C."/>
            <person name="Rodriguez J."/>
            <person name="Rogers J."/>
            <person name="Rogov P."/>
            <person name="Rutman M."/>
            <person name="Schupbach R."/>
            <person name="Seaman C."/>
            <person name="Settipalli S."/>
            <person name="Sharpe T."/>
            <person name="Sheridan J."/>
            <person name="Sherpa N."/>
            <person name="Shi J."/>
            <person name="Smirnov S."/>
            <person name="Smith C."/>
            <person name="Sougnez C."/>
            <person name="Spencer B."/>
            <person name="Stalker J."/>
            <person name="Stange-thomann N."/>
            <person name="Stavropoulos S."/>
            <person name="Stetson K."/>
            <person name="Stone C."/>
            <person name="Stone S."/>
            <person name="Stubbs M."/>
            <person name="Talamas J."/>
            <person name="Tchuinga P."/>
            <person name="Tenzing P."/>
            <person name="Tesfaye S."/>
            <person name="Theodore J."/>
            <person name="Thoulutsang Y."/>
            <person name="Topham K."/>
            <person name="Towey S."/>
            <person name="Tsamla T."/>
            <person name="Tsomo N."/>
            <person name="Vallee D."/>
            <person name="Vassiliev H."/>
            <person name="Venkataraman V."/>
            <person name="Vinson J."/>
            <person name="Vo A."/>
            <person name="Wade C."/>
            <person name="Wang S."/>
            <person name="Wangchuk T."/>
            <person name="Wangdi T."/>
            <person name="Whittaker C."/>
            <person name="Wilkinson J."/>
            <person name="Wu Y."/>
            <person name="Wyman D."/>
            <person name="Yadav S."/>
            <person name="Yang S."/>
            <person name="Yang X."/>
            <person name="Yeager S."/>
            <person name="Yee E."/>
            <person name="Young G."/>
            <person name="Zainoun J."/>
            <person name="Zembeck L."/>
            <person name="Zimmer A."/>
            <person name="Zody M."/>
            <person name="Lander E."/>
        </authorList>
    </citation>
    <scope>NUCLEOTIDE SEQUENCE [LARGE SCALE GENOMIC DNA]</scope>
</reference>
<evidence type="ECO:0000256" key="1">
    <source>
        <dbReference type="SAM" id="MobiDB-lite"/>
    </source>
</evidence>
<name>H2YFJ1_CIOSA</name>
<evidence type="ECO:0000313" key="3">
    <source>
        <dbReference type="Proteomes" id="UP000007875"/>
    </source>
</evidence>
<protein>
    <submittedName>
        <fullName evidence="2">Uncharacterized protein</fullName>
    </submittedName>
</protein>
<dbReference type="AlphaFoldDB" id="H2YFJ1"/>
<dbReference type="InParanoid" id="H2YFJ1"/>
<organism evidence="2 3">
    <name type="scientific">Ciona savignyi</name>
    <name type="common">Pacific transparent sea squirt</name>
    <dbReference type="NCBI Taxonomy" id="51511"/>
    <lineage>
        <taxon>Eukaryota</taxon>
        <taxon>Metazoa</taxon>
        <taxon>Chordata</taxon>
        <taxon>Tunicata</taxon>
        <taxon>Ascidiacea</taxon>
        <taxon>Phlebobranchia</taxon>
        <taxon>Cionidae</taxon>
        <taxon>Ciona</taxon>
    </lineage>
</organism>
<keyword evidence="3" id="KW-1185">Reference proteome</keyword>
<evidence type="ECO:0000313" key="2">
    <source>
        <dbReference type="Ensembl" id="ENSCSAVP00000004089.1"/>
    </source>
</evidence>
<feature type="compositionally biased region" description="Polar residues" evidence="1">
    <location>
        <begin position="106"/>
        <end position="118"/>
    </location>
</feature>
<dbReference type="Proteomes" id="UP000007875">
    <property type="component" value="Unassembled WGS sequence"/>
</dbReference>
<dbReference type="HOGENOM" id="CLU_1395888_0_0_1"/>